<keyword evidence="2" id="KW-1185">Reference proteome</keyword>
<evidence type="ECO:0000313" key="1">
    <source>
        <dbReference type="EMBL" id="CAD7808754.1"/>
    </source>
</evidence>
<comment type="caution">
    <text evidence="1">The sequence shown here is derived from an EMBL/GenBank/DDBJ whole genome shotgun (WGS) entry which is preliminary data.</text>
</comment>
<sequence length="37" mass="4450">MKDKIKNKSTRIKNNLGIELNQIINPIFNKIFIQQFF</sequence>
<dbReference type="AlphaFoldDB" id="A0A9N8QQR1"/>
<protein>
    <submittedName>
        <fullName evidence="1">Uncharacterized protein</fullName>
    </submittedName>
</protein>
<dbReference type="Proteomes" id="UP000662618">
    <property type="component" value="Unassembled WGS sequence"/>
</dbReference>
<gene>
    <name evidence="1" type="ORF">CHRY9390_01883</name>
</gene>
<evidence type="ECO:0000313" key="2">
    <source>
        <dbReference type="Proteomes" id="UP000662618"/>
    </source>
</evidence>
<dbReference type="EMBL" id="CAJIMS010000001">
    <property type="protein sequence ID" value="CAD7808754.1"/>
    <property type="molecule type" value="Genomic_DNA"/>
</dbReference>
<organism evidence="1 2">
    <name type="scientific">Chryseobacterium aquaeductus</name>
    <dbReference type="NCBI Taxonomy" id="2675056"/>
    <lineage>
        <taxon>Bacteria</taxon>
        <taxon>Pseudomonadati</taxon>
        <taxon>Bacteroidota</taxon>
        <taxon>Flavobacteriia</taxon>
        <taxon>Flavobacteriales</taxon>
        <taxon>Weeksellaceae</taxon>
        <taxon>Chryseobacterium group</taxon>
        <taxon>Chryseobacterium</taxon>
    </lineage>
</organism>
<name>A0A9N8QQR1_9FLAO</name>
<proteinExistence type="predicted"/>
<reference evidence="1" key="1">
    <citation type="submission" date="2020-12" db="EMBL/GenBank/DDBJ databases">
        <authorList>
            <person name="Rodrigo-Torres L."/>
            <person name="Arahal R. D."/>
            <person name="Lucena T."/>
        </authorList>
    </citation>
    <scope>NUCLEOTIDE SEQUENCE</scope>
    <source>
        <strain evidence="1">CECT 9390</strain>
    </source>
</reference>
<accession>A0A9N8QQR1</accession>